<feature type="domain" description="CRAL-TRIO" evidence="2">
    <location>
        <begin position="198"/>
        <end position="361"/>
    </location>
</feature>
<feature type="chain" id="PRO_5032877894" evidence="1">
    <location>
        <begin position="24"/>
        <end position="391"/>
    </location>
</feature>
<proteinExistence type="predicted"/>
<name>A0A813CEZ6_9DINO</name>
<evidence type="ECO:0000313" key="4">
    <source>
        <dbReference type="Proteomes" id="UP000601435"/>
    </source>
</evidence>
<dbReference type="OrthoDB" id="1434354at2759"/>
<dbReference type="Gene3D" id="3.40.525.10">
    <property type="entry name" value="CRAL-TRIO lipid binding domain"/>
    <property type="match status" value="1"/>
</dbReference>
<dbReference type="AlphaFoldDB" id="A0A813CEZ6"/>
<gene>
    <name evidence="3" type="primary">sec14l1</name>
    <name evidence="3" type="ORF">SNEC2469_LOCUS34134</name>
</gene>
<comment type="caution">
    <text evidence="3">The sequence shown here is derived from an EMBL/GenBank/DDBJ whole genome shotgun (WGS) entry which is preliminary data.</text>
</comment>
<dbReference type="SUPFAM" id="SSF52087">
    <property type="entry name" value="CRAL/TRIO domain"/>
    <property type="match status" value="1"/>
</dbReference>
<dbReference type="SUPFAM" id="SSF46938">
    <property type="entry name" value="CRAL/TRIO N-terminal domain"/>
    <property type="match status" value="1"/>
</dbReference>
<evidence type="ECO:0000256" key="1">
    <source>
        <dbReference type="SAM" id="SignalP"/>
    </source>
</evidence>
<dbReference type="Pfam" id="PF00650">
    <property type="entry name" value="CRAL_TRIO"/>
    <property type="match status" value="1"/>
</dbReference>
<dbReference type="InterPro" id="IPR001251">
    <property type="entry name" value="CRAL-TRIO_dom"/>
</dbReference>
<reference evidence="3" key="1">
    <citation type="submission" date="2021-02" db="EMBL/GenBank/DDBJ databases">
        <authorList>
            <person name="Dougan E. K."/>
            <person name="Rhodes N."/>
            <person name="Thang M."/>
            <person name="Chan C."/>
        </authorList>
    </citation>
    <scope>NUCLEOTIDE SEQUENCE</scope>
</reference>
<dbReference type="CDD" id="cd00170">
    <property type="entry name" value="SEC14"/>
    <property type="match status" value="1"/>
</dbReference>
<feature type="signal peptide" evidence="1">
    <location>
        <begin position="1"/>
        <end position="23"/>
    </location>
</feature>
<dbReference type="InterPro" id="IPR051064">
    <property type="entry name" value="SEC14/CRAL-TRIO_domain"/>
</dbReference>
<sequence>MPCPPVLPLLLLGALAWLLLRWARRIRPKAAEACPRTDREVIPVHPETRESERELREIVIPEVPDCVPAEAQRYEHKFGAPTSELYKMDYRPVDEDVPCLIQAAISDELQRPHVEQRLEQLRLLCGDLPASGWVQPRDPRVLLRFLLARQCNVHRAREMLQDVLSWRQQHHVADALPHWEKVKHERFDSYWKASGCTGEDGQGDLVVFERIGQYDVRGLLRCNQAFIQQHCIYSAECVLASLELARRRHLQRGSNRGFQLTVVADMAGLDFSFLDPRALQMCKTVARLEADHYPEVLKRIIVVRAPWIFAAVWQLCRPFMDKGSLEKVDIVKDSETAEVILKHVPPEIVPKALGGSMPSAEGDEYCSNLIAPGGKIPEDIIAMTFASTGEA</sequence>
<dbReference type="InterPro" id="IPR036865">
    <property type="entry name" value="CRAL-TRIO_dom_sf"/>
</dbReference>
<protein>
    <submittedName>
        <fullName evidence="3">Sec14l1 protein</fullName>
    </submittedName>
</protein>
<evidence type="ECO:0000313" key="3">
    <source>
        <dbReference type="EMBL" id="CAE7941067.1"/>
    </source>
</evidence>
<dbReference type="InterPro" id="IPR036273">
    <property type="entry name" value="CRAL/TRIO_N_dom_sf"/>
</dbReference>
<dbReference type="GO" id="GO:0005737">
    <property type="term" value="C:cytoplasm"/>
    <property type="evidence" value="ECO:0007669"/>
    <property type="project" value="TreeGrafter"/>
</dbReference>
<dbReference type="PROSITE" id="PS50191">
    <property type="entry name" value="CRAL_TRIO"/>
    <property type="match status" value="1"/>
</dbReference>
<dbReference type="SMART" id="SM00516">
    <property type="entry name" value="SEC14"/>
    <property type="match status" value="1"/>
</dbReference>
<dbReference type="PANTHER" id="PTHR23324:SF83">
    <property type="entry name" value="SEC14-LIKE PROTEIN 2"/>
    <property type="match status" value="1"/>
</dbReference>
<keyword evidence="4" id="KW-1185">Reference proteome</keyword>
<dbReference type="Proteomes" id="UP000601435">
    <property type="component" value="Unassembled WGS sequence"/>
</dbReference>
<organism evidence="3 4">
    <name type="scientific">Symbiodinium necroappetens</name>
    <dbReference type="NCBI Taxonomy" id="1628268"/>
    <lineage>
        <taxon>Eukaryota</taxon>
        <taxon>Sar</taxon>
        <taxon>Alveolata</taxon>
        <taxon>Dinophyceae</taxon>
        <taxon>Suessiales</taxon>
        <taxon>Symbiodiniaceae</taxon>
        <taxon>Symbiodinium</taxon>
    </lineage>
</organism>
<accession>A0A813CEZ6</accession>
<dbReference type="EMBL" id="CAJNJA010092996">
    <property type="protein sequence ID" value="CAE7941067.1"/>
    <property type="molecule type" value="Genomic_DNA"/>
</dbReference>
<keyword evidence="1" id="KW-0732">Signal</keyword>
<dbReference type="PANTHER" id="PTHR23324">
    <property type="entry name" value="SEC14 RELATED PROTEIN"/>
    <property type="match status" value="1"/>
</dbReference>
<evidence type="ECO:0000259" key="2">
    <source>
        <dbReference type="PROSITE" id="PS50191"/>
    </source>
</evidence>